<dbReference type="GO" id="GO:1902388">
    <property type="term" value="F:ceramide 1-phosphate transfer activity"/>
    <property type="evidence" value="ECO:0007669"/>
    <property type="project" value="TreeGrafter"/>
</dbReference>
<dbReference type="Pfam" id="PF08718">
    <property type="entry name" value="GLTP"/>
    <property type="match status" value="1"/>
</dbReference>
<organism evidence="3 4">
    <name type="scientific">Exophiala aquamarina CBS 119918</name>
    <dbReference type="NCBI Taxonomy" id="1182545"/>
    <lineage>
        <taxon>Eukaryota</taxon>
        <taxon>Fungi</taxon>
        <taxon>Dikarya</taxon>
        <taxon>Ascomycota</taxon>
        <taxon>Pezizomycotina</taxon>
        <taxon>Eurotiomycetes</taxon>
        <taxon>Chaetothyriomycetidae</taxon>
        <taxon>Chaetothyriales</taxon>
        <taxon>Herpotrichiellaceae</taxon>
        <taxon>Exophiala</taxon>
    </lineage>
</organism>
<reference evidence="3 4" key="1">
    <citation type="submission" date="2013-03" db="EMBL/GenBank/DDBJ databases">
        <title>The Genome Sequence of Exophiala aquamarina CBS 119918.</title>
        <authorList>
            <consortium name="The Broad Institute Genomics Platform"/>
            <person name="Cuomo C."/>
            <person name="de Hoog S."/>
            <person name="Gorbushina A."/>
            <person name="Walker B."/>
            <person name="Young S.K."/>
            <person name="Zeng Q."/>
            <person name="Gargeya S."/>
            <person name="Fitzgerald M."/>
            <person name="Haas B."/>
            <person name="Abouelleil A."/>
            <person name="Allen A.W."/>
            <person name="Alvarado L."/>
            <person name="Arachchi H.M."/>
            <person name="Berlin A.M."/>
            <person name="Chapman S.B."/>
            <person name="Gainer-Dewar J."/>
            <person name="Goldberg J."/>
            <person name="Griggs A."/>
            <person name="Gujja S."/>
            <person name="Hansen M."/>
            <person name="Howarth C."/>
            <person name="Imamovic A."/>
            <person name="Ireland A."/>
            <person name="Larimer J."/>
            <person name="McCowan C."/>
            <person name="Murphy C."/>
            <person name="Pearson M."/>
            <person name="Poon T.W."/>
            <person name="Priest M."/>
            <person name="Roberts A."/>
            <person name="Saif S."/>
            <person name="Shea T."/>
            <person name="Sisk P."/>
            <person name="Sykes S."/>
            <person name="Wortman J."/>
            <person name="Nusbaum C."/>
            <person name="Birren B."/>
        </authorList>
    </citation>
    <scope>NUCLEOTIDE SEQUENCE [LARGE SCALE GENOMIC DNA]</scope>
    <source>
        <strain evidence="3 4">CBS 119918</strain>
    </source>
</reference>
<name>A0A072P454_9EURO</name>
<proteinExistence type="predicted"/>
<dbReference type="GO" id="GO:0005829">
    <property type="term" value="C:cytosol"/>
    <property type="evidence" value="ECO:0007669"/>
    <property type="project" value="TreeGrafter"/>
</dbReference>
<dbReference type="InterPro" id="IPR014830">
    <property type="entry name" value="Glycolipid_transfer_prot_dom"/>
</dbReference>
<dbReference type="PANTHER" id="PTHR10219">
    <property type="entry name" value="GLYCOLIPID TRANSFER PROTEIN-RELATED"/>
    <property type="match status" value="1"/>
</dbReference>
<protein>
    <recommendedName>
        <fullName evidence="2">Glycolipid transfer protein domain-containing protein</fullName>
    </recommendedName>
</protein>
<sequence length="222" mass="25087">MAYDNTSGRTWFDTPNVQFSDVTISIDQEVSTTEFLEATESMTTIFDLLGSAMFTPIKQDLLFNVRRVRTRQQQAPEASGTLQSLVRAELSLKAQPATEGIIWIVRALDFMTEVFMIEMQVAASEASAKCNNKELANSFKESYETTLQPYHNAFIRLIFKAALNAAPKRRNFYQALIGEHGDPETGDTKMKQWATSLKRIVTILKQFLASDEALNKWAKTKV</sequence>
<dbReference type="SUPFAM" id="SSF110004">
    <property type="entry name" value="Glycolipid transfer protein, GLTP"/>
    <property type="match status" value="1"/>
</dbReference>
<keyword evidence="4" id="KW-1185">Reference proteome</keyword>
<dbReference type="VEuPathDB" id="FungiDB:A1O9_09848"/>
<keyword evidence="1" id="KW-0813">Transport</keyword>
<feature type="domain" description="Glycolipid transfer protein" evidence="2">
    <location>
        <begin position="30"/>
        <end position="176"/>
    </location>
</feature>
<dbReference type="Proteomes" id="UP000027920">
    <property type="component" value="Unassembled WGS sequence"/>
</dbReference>
<dbReference type="FunFam" id="1.10.3520.10:FF:000001">
    <property type="entry name" value="Pleckstrin domain-containing family A member 8"/>
    <property type="match status" value="1"/>
</dbReference>
<dbReference type="InterPro" id="IPR036497">
    <property type="entry name" value="GLTP_sf"/>
</dbReference>
<evidence type="ECO:0000313" key="3">
    <source>
        <dbReference type="EMBL" id="KEF54053.1"/>
    </source>
</evidence>
<dbReference type="AlphaFoldDB" id="A0A072P454"/>
<dbReference type="PANTHER" id="PTHR10219:SF25">
    <property type="entry name" value="PLECKSTRIN HOMOLOGY DOMAIN-CONTAINING FAMILY A MEMBER 8"/>
    <property type="match status" value="1"/>
</dbReference>
<dbReference type="EMBL" id="AMGV01000011">
    <property type="protein sequence ID" value="KEF54053.1"/>
    <property type="molecule type" value="Genomic_DNA"/>
</dbReference>
<evidence type="ECO:0000313" key="4">
    <source>
        <dbReference type="Proteomes" id="UP000027920"/>
    </source>
</evidence>
<gene>
    <name evidence="3" type="ORF">A1O9_09848</name>
</gene>
<evidence type="ECO:0000259" key="2">
    <source>
        <dbReference type="Pfam" id="PF08718"/>
    </source>
</evidence>
<dbReference type="OrthoDB" id="205255at2759"/>
<dbReference type="GO" id="GO:1902387">
    <property type="term" value="F:ceramide 1-phosphate binding"/>
    <property type="evidence" value="ECO:0007669"/>
    <property type="project" value="TreeGrafter"/>
</dbReference>
<accession>A0A072P454</accession>
<dbReference type="GeneID" id="25284756"/>
<evidence type="ECO:0000256" key="1">
    <source>
        <dbReference type="ARBA" id="ARBA00022448"/>
    </source>
</evidence>
<dbReference type="GO" id="GO:0016020">
    <property type="term" value="C:membrane"/>
    <property type="evidence" value="ECO:0007669"/>
    <property type="project" value="TreeGrafter"/>
</dbReference>
<dbReference type="HOGENOM" id="CLU_079400_0_0_1"/>
<dbReference type="RefSeq" id="XP_013256643.1">
    <property type="nucleotide sequence ID" value="XM_013401189.1"/>
</dbReference>
<dbReference type="Gene3D" id="1.10.3520.10">
    <property type="entry name" value="Glycolipid transfer protein"/>
    <property type="match status" value="1"/>
</dbReference>
<comment type="caution">
    <text evidence="3">The sequence shown here is derived from an EMBL/GenBank/DDBJ whole genome shotgun (WGS) entry which is preliminary data.</text>
</comment>
<dbReference type="STRING" id="1182545.A0A072P454"/>